<accession>A0A3P6UPK9</accession>
<evidence type="ECO:0000313" key="1">
    <source>
        <dbReference type="EMBL" id="VDK81128.1"/>
    </source>
</evidence>
<reference evidence="1 2" key="1">
    <citation type="submission" date="2018-11" db="EMBL/GenBank/DDBJ databases">
        <authorList>
            <consortium name="Pathogen Informatics"/>
        </authorList>
    </citation>
    <scope>NUCLEOTIDE SEQUENCE [LARGE SCALE GENOMIC DNA]</scope>
</reference>
<protein>
    <submittedName>
        <fullName evidence="1">Uncharacterized protein</fullName>
    </submittedName>
</protein>
<evidence type="ECO:0000313" key="2">
    <source>
        <dbReference type="Proteomes" id="UP000267096"/>
    </source>
</evidence>
<dbReference type="EMBL" id="UYRR01041406">
    <property type="protein sequence ID" value="VDK81128.1"/>
    <property type="molecule type" value="Genomic_DNA"/>
</dbReference>
<organism evidence="1 2">
    <name type="scientific">Anisakis simplex</name>
    <name type="common">Herring worm</name>
    <dbReference type="NCBI Taxonomy" id="6269"/>
    <lineage>
        <taxon>Eukaryota</taxon>
        <taxon>Metazoa</taxon>
        <taxon>Ecdysozoa</taxon>
        <taxon>Nematoda</taxon>
        <taxon>Chromadorea</taxon>
        <taxon>Rhabditida</taxon>
        <taxon>Spirurina</taxon>
        <taxon>Ascaridomorpha</taxon>
        <taxon>Ascaridoidea</taxon>
        <taxon>Anisakidae</taxon>
        <taxon>Anisakis</taxon>
        <taxon>Anisakis simplex complex</taxon>
    </lineage>
</organism>
<sequence length="41" mass="4906">MLSNTVVGVRPITNLSFPNWSQSLRWWRWPIRGQLIHNWTG</sequence>
<name>A0A3P6UPK9_ANISI</name>
<keyword evidence="2" id="KW-1185">Reference proteome</keyword>
<proteinExistence type="predicted"/>
<dbReference type="AlphaFoldDB" id="A0A3P6UPK9"/>
<gene>
    <name evidence="1" type="ORF">ASIM_LOCUS20928</name>
</gene>
<dbReference type="Proteomes" id="UP000267096">
    <property type="component" value="Unassembled WGS sequence"/>
</dbReference>